<dbReference type="SMART" id="SM00046">
    <property type="entry name" value="DAGKc"/>
    <property type="match status" value="1"/>
</dbReference>
<evidence type="ECO:0000313" key="14">
    <source>
        <dbReference type="Proteomes" id="UP001597383"/>
    </source>
</evidence>
<dbReference type="PANTHER" id="PTHR12358">
    <property type="entry name" value="SPHINGOSINE KINASE"/>
    <property type="match status" value="1"/>
</dbReference>
<keyword evidence="8" id="KW-0443">Lipid metabolism</keyword>
<dbReference type="RefSeq" id="WP_377556664.1">
    <property type="nucleotide sequence ID" value="NZ_JBHUMI010000016.1"/>
</dbReference>
<keyword evidence="4 13" id="KW-0808">Transferase</keyword>
<keyword evidence="11" id="KW-0472">Membrane</keyword>
<protein>
    <submittedName>
        <fullName evidence="13">Diacylglycerol/lipid kinase family protein</fullName>
        <ecNumber evidence="13">2.7.1.-</ecNumber>
    </submittedName>
</protein>
<dbReference type="EMBL" id="JBHUHQ010000021">
    <property type="protein sequence ID" value="MFD2046376.1"/>
    <property type="molecule type" value="Genomic_DNA"/>
</dbReference>
<comment type="caution">
    <text evidence="13">The sequence shown here is derived from an EMBL/GenBank/DDBJ whole genome shotgun (WGS) entry which is preliminary data.</text>
</comment>
<dbReference type="Pfam" id="PF19279">
    <property type="entry name" value="YegS_C"/>
    <property type="match status" value="1"/>
</dbReference>
<sequence length="307" mass="34817">MYIFIINVVAGNGRGKRIFKKIQKSKLYQNITSDYYITEYEGHAEEIVRFVSNQNLVNLKAIIVIGGDGTIYEVMNGLQDPTIPVAFIPGGSGNDFARGLLIKRDPITILKHIVQNKFKKPYWLGNYWVDGTHRKSFVNSIGFGFDAEIAKQANQSWYKKVFNYLHIGTLSYVIALIHVLFRFKPFTVDLEVDGEVRTINECWMVTIANHAFYGGGMKIIPGATIQPRRFPVLVIHQISKWKILGLFLTVFTGKHIGFKEVDLLEATKIKISTSHNIEYQVDGQTNQCQTCTITKNSESVQIMGMDN</sequence>
<dbReference type="Proteomes" id="UP001597383">
    <property type="component" value="Unassembled WGS sequence"/>
</dbReference>
<keyword evidence="3" id="KW-0444">Lipid biosynthesis</keyword>
<keyword evidence="9" id="KW-0594">Phospholipid biosynthesis</keyword>
<comment type="cofactor">
    <cofactor evidence="1">
        <name>Mg(2+)</name>
        <dbReference type="ChEBI" id="CHEBI:18420"/>
    </cofactor>
</comment>
<dbReference type="Gene3D" id="2.60.200.40">
    <property type="match status" value="1"/>
</dbReference>
<evidence type="ECO:0000259" key="12">
    <source>
        <dbReference type="PROSITE" id="PS50146"/>
    </source>
</evidence>
<dbReference type="InterPro" id="IPR045540">
    <property type="entry name" value="YegS/DAGK_C"/>
</dbReference>
<keyword evidence="10" id="KW-1208">Phospholipid metabolism</keyword>
<evidence type="ECO:0000256" key="4">
    <source>
        <dbReference type="ARBA" id="ARBA00022679"/>
    </source>
</evidence>
<keyword evidence="14" id="KW-1185">Reference proteome</keyword>
<feature type="domain" description="DAGKc" evidence="12">
    <location>
        <begin position="1"/>
        <end position="133"/>
    </location>
</feature>
<dbReference type="NCBIfam" id="TIGR00147">
    <property type="entry name" value="YegS/Rv2252/BmrU family lipid kinase"/>
    <property type="match status" value="1"/>
</dbReference>
<dbReference type="SUPFAM" id="SSF111331">
    <property type="entry name" value="NAD kinase/diacylglycerol kinase-like"/>
    <property type="match status" value="1"/>
</dbReference>
<name>A0ABW4W5P3_9BACI</name>
<evidence type="ECO:0000256" key="8">
    <source>
        <dbReference type="ARBA" id="ARBA00023098"/>
    </source>
</evidence>
<evidence type="ECO:0000256" key="10">
    <source>
        <dbReference type="ARBA" id="ARBA00023264"/>
    </source>
</evidence>
<dbReference type="Pfam" id="PF00781">
    <property type="entry name" value="DAGK_cat"/>
    <property type="match status" value="1"/>
</dbReference>
<organism evidence="13 14">
    <name type="scientific">Ornithinibacillus salinisoli</name>
    <dbReference type="NCBI Taxonomy" id="1848459"/>
    <lineage>
        <taxon>Bacteria</taxon>
        <taxon>Bacillati</taxon>
        <taxon>Bacillota</taxon>
        <taxon>Bacilli</taxon>
        <taxon>Bacillales</taxon>
        <taxon>Bacillaceae</taxon>
        <taxon>Ornithinibacillus</taxon>
    </lineage>
</organism>
<evidence type="ECO:0000256" key="6">
    <source>
        <dbReference type="ARBA" id="ARBA00022777"/>
    </source>
</evidence>
<dbReference type="InterPro" id="IPR005218">
    <property type="entry name" value="Diacylglycerol/lipid_kinase"/>
</dbReference>
<evidence type="ECO:0000256" key="3">
    <source>
        <dbReference type="ARBA" id="ARBA00022516"/>
    </source>
</evidence>
<dbReference type="InterPro" id="IPR017438">
    <property type="entry name" value="ATP-NAD_kinase_N"/>
</dbReference>
<gene>
    <name evidence="13" type="ORF">ACFSJF_19040</name>
</gene>
<evidence type="ECO:0000256" key="9">
    <source>
        <dbReference type="ARBA" id="ARBA00023209"/>
    </source>
</evidence>
<evidence type="ECO:0000256" key="1">
    <source>
        <dbReference type="ARBA" id="ARBA00001946"/>
    </source>
</evidence>
<evidence type="ECO:0000256" key="2">
    <source>
        <dbReference type="ARBA" id="ARBA00005983"/>
    </source>
</evidence>
<evidence type="ECO:0000256" key="5">
    <source>
        <dbReference type="ARBA" id="ARBA00022741"/>
    </source>
</evidence>
<dbReference type="PANTHER" id="PTHR12358:SF54">
    <property type="entry name" value="SPHINGOSINE KINASE RELATED PROTEIN"/>
    <property type="match status" value="1"/>
</dbReference>
<evidence type="ECO:0000313" key="13">
    <source>
        <dbReference type="EMBL" id="MFD2046376.1"/>
    </source>
</evidence>
<keyword evidence="5" id="KW-0547">Nucleotide-binding</keyword>
<comment type="similarity">
    <text evidence="2">Belongs to the diacylglycerol/lipid kinase family.</text>
</comment>
<evidence type="ECO:0000256" key="7">
    <source>
        <dbReference type="ARBA" id="ARBA00022840"/>
    </source>
</evidence>
<dbReference type="Gene3D" id="3.40.50.10330">
    <property type="entry name" value="Probable inorganic polyphosphate/atp-NAD kinase, domain 1"/>
    <property type="match status" value="1"/>
</dbReference>
<keyword evidence="6 13" id="KW-0418">Kinase</keyword>
<dbReference type="EC" id="2.7.1.-" evidence="13"/>
<keyword evidence="11" id="KW-0812">Transmembrane</keyword>
<dbReference type="InterPro" id="IPR050187">
    <property type="entry name" value="Lipid_Phosphate_FormReg"/>
</dbReference>
<reference evidence="14" key="1">
    <citation type="journal article" date="2019" name="Int. J. Syst. Evol. Microbiol.">
        <title>The Global Catalogue of Microorganisms (GCM) 10K type strain sequencing project: providing services to taxonomists for standard genome sequencing and annotation.</title>
        <authorList>
            <consortium name="The Broad Institute Genomics Platform"/>
            <consortium name="The Broad Institute Genome Sequencing Center for Infectious Disease"/>
            <person name="Wu L."/>
            <person name="Ma J."/>
        </authorList>
    </citation>
    <scope>NUCLEOTIDE SEQUENCE [LARGE SCALE GENOMIC DNA]</scope>
    <source>
        <strain evidence="14">R28</strain>
    </source>
</reference>
<dbReference type="GO" id="GO:0016301">
    <property type="term" value="F:kinase activity"/>
    <property type="evidence" value="ECO:0007669"/>
    <property type="project" value="UniProtKB-KW"/>
</dbReference>
<keyword evidence="11" id="KW-1133">Transmembrane helix</keyword>
<evidence type="ECO:0000256" key="11">
    <source>
        <dbReference type="SAM" id="Phobius"/>
    </source>
</evidence>
<dbReference type="InterPro" id="IPR016064">
    <property type="entry name" value="NAD/diacylglycerol_kinase_sf"/>
</dbReference>
<dbReference type="InterPro" id="IPR001206">
    <property type="entry name" value="Diacylglycerol_kinase_cat_dom"/>
</dbReference>
<dbReference type="PROSITE" id="PS50146">
    <property type="entry name" value="DAGK"/>
    <property type="match status" value="1"/>
</dbReference>
<proteinExistence type="inferred from homology"/>
<keyword evidence="7" id="KW-0067">ATP-binding</keyword>
<accession>A0ABW4W5P3</accession>
<feature type="transmembrane region" description="Helical" evidence="11">
    <location>
        <begin position="161"/>
        <end position="181"/>
    </location>
</feature>